<proteinExistence type="predicted"/>
<name>A0A318XMY0_9FIRM</name>
<dbReference type="Pfam" id="PF11167">
    <property type="entry name" value="DUF2953"/>
    <property type="match status" value="1"/>
</dbReference>
<gene>
    <name evidence="3" type="ORF">LY28_01472</name>
</gene>
<feature type="transmembrane region" description="Helical" evidence="2">
    <location>
        <begin position="6"/>
        <end position="24"/>
    </location>
</feature>
<dbReference type="Proteomes" id="UP000248132">
    <property type="component" value="Unassembled WGS sequence"/>
</dbReference>
<dbReference type="EMBL" id="QKMR01000007">
    <property type="protein sequence ID" value="PYG88141.1"/>
    <property type="molecule type" value="Genomic_DNA"/>
</dbReference>
<evidence type="ECO:0000313" key="3">
    <source>
        <dbReference type="EMBL" id="PYG88141.1"/>
    </source>
</evidence>
<evidence type="ECO:0000313" key="4">
    <source>
        <dbReference type="Proteomes" id="UP000248132"/>
    </source>
</evidence>
<organism evidence="3 4">
    <name type="scientific">Ruminiclostridium sufflavum DSM 19573</name>
    <dbReference type="NCBI Taxonomy" id="1121337"/>
    <lineage>
        <taxon>Bacteria</taxon>
        <taxon>Bacillati</taxon>
        <taxon>Bacillota</taxon>
        <taxon>Clostridia</taxon>
        <taxon>Eubacteriales</taxon>
        <taxon>Oscillospiraceae</taxon>
        <taxon>Ruminiclostridium</taxon>
    </lineage>
</organism>
<feature type="transmembrane region" description="Helical" evidence="2">
    <location>
        <begin position="138"/>
        <end position="155"/>
    </location>
</feature>
<reference evidence="3 4" key="1">
    <citation type="submission" date="2018-06" db="EMBL/GenBank/DDBJ databases">
        <title>Genomic Encyclopedia of Type Strains, Phase I: the one thousand microbial genomes (KMG-I) project.</title>
        <authorList>
            <person name="Kyrpides N."/>
        </authorList>
    </citation>
    <scope>NUCLEOTIDE SEQUENCE [LARGE SCALE GENOMIC DNA]</scope>
    <source>
        <strain evidence="3 4">DSM 19573</strain>
    </source>
</reference>
<keyword evidence="2" id="KW-0812">Transmembrane</keyword>
<accession>A0A318XMY0</accession>
<feature type="transmembrane region" description="Helical" evidence="2">
    <location>
        <begin position="175"/>
        <end position="195"/>
    </location>
</feature>
<sequence length="226" mass="25736">MLFIYILLILLFILLAVLIIPFKYRFKGEKLGGTVLEGSLAWLFGGIRLRFAYSTGNGFNAVISLLCFRITLDKSRKKSKPKDTDKDKDSKRKKREKPGYSYFTEDVLKKGLNCALRTLNHCKPRQLRVQAKVGFDDPMYTGLLYGINGAGFAILDKYNIRVKPAFEDEGLEGSFLIGGSIRIGYLLLVAIEFVLTKPFRSILLKNNKIKIKRRIKTWRISVSTKA</sequence>
<evidence type="ECO:0000256" key="1">
    <source>
        <dbReference type="SAM" id="MobiDB-lite"/>
    </source>
</evidence>
<feature type="transmembrane region" description="Helical" evidence="2">
    <location>
        <begin position="55"/>
        <end position="72"/>
    </location>
</feature>
<feature type="compositionally biased region" description="Basic and acidic residues" evidence="1">
    <location>
        <begin position="81"/>
        <end position="90"/>
    </location>
</feature>
<keyword evidence="4" id="KW-1185">Reference proteome</keyword>
<dbReference type="OrthoDB" id="1739345at2"/>
<protein>
    <recommendedName>
        <fullName evidence="5">DUF2953 family protein</fullName>
    </recommendedName>
</protein>
<comment type="caution">
    <text evidence="3">The sequence shown here is derived from an EMBL/GenBank/DDBJ whole genome shotgun (WGS) entry which is preliminary data.</text>
</comment>
<keyword evidence="2" id="KW-0472">Membrane</keyword>
<evidence type="ECO:0008006" key="5">
    <source>
        <dbReference type="Google" id="ProtNLM"/>
    </source>
</evidence>
<dbReference type="AlphaFoldDB" id="A0A318XMY0"/>
<feature type="region of interest" description="Disordered" evidence="1">
    <location>
        <begin position="77"/>
        <end position="96"/>
    </location>
</feature>
<dbReference type="InterPro" id="IPR021338">
    <property type="entry name" value="DUF2953"/>
</dbReference>
<evidence type="ECO:0000256" key="2">
    <source>
        <dbReference type="SAM" id="Phobius"/>
    </source>
</evidence>
<keyword evidence="2" id="KW-1133">Transmembrane helix</keyword>
<dbReference type="RefSeq" id="WP_110461527.1">
    <property type="nucleotide sequence ID" value="NZ_QKMR01000007.1"/>
</dbReference>